<name>A0ABW4QYM3_9BACT</name>
<evidence type="ECO:0000259" key="5">
    <source>
        <dbReference type="Pfam" id="PF25954"/>
    </source>
</evidence>
<dbReference type="Gene3D" id="2.40.420.20">
    <property type="match status" value="1"/>
</dbReference>
<evidence type="ECO:0000256" key="1">
    <source>
        <dbReference type="ARBA" id="ARBA00009477"/>
    </source>
</evidence>
<dbReference type="Pfam" id="PF25876">
    <property type="entry name" value="HH_MFP_RND"/>
    <property type="match status" value="1"/>
</dbReference>
<dbReference type="PANTHER" id="PTHR30469">
    <property type="entry name" value="MULTIDRUG RESISTANCE PROTEIN MDTA"/>
    <property type="match status" value="1"/>
</dbReference>
<feature type="domain" description="Multidrug resistance protein MdtA-like alpha-helical hairpin" evidence="3">
    <location>
        <begin position="117"/>
        <end position="173"/>
    </location>
</feature>
<evidence type="ECO:0000313" key="7">
    <source>
        <dbReference type="EMBL" id="MFD1874724.1"/>
    </source>
</evidence>
<dbReference type="Proteomes" id="UP001597197">
    <property type="component" value="Unassembled WGS sequence"/>
</dbReference>
<dbReference type="EMBL" id="JBHUFD010000018">
    <property type="protein sequence ID" value="MFD1874724.1"/>
    <property type="molecule type" value="Genomic_DNA"/>
</dbReference>
<dbReference type="NCBIfam" id="TIGR01730">
    <property type="entry name" value="RND_mfp"/>
    <property type="match status" value="1"/>
</dbReference>
<dbReference type="InterPro" id="IPR006143">
    <property type="entry name" value="RND_pump_MFP"/>
</dbReference>
<comment type="similarity">
    <text evidence="1">Belongs to the membrane fusion protein (MFP) (TC 8.A.1) family.</text>
</comment>
<dbReference type="Pfam" id="PF25954">
    <property type="entry name" value="Beta-barrel_RND_2"/>
    <property type="match status" value="1"/>
</dbReference>
<dbReference type="PANTHER" id="PTHR30469:SF36">
    <property type="entry name" value="BLL3903 PROTEIN"/>
    <property type="match status" value="1"/>
</dbReference>
<dbReference type="PROSITE" id="PS51257">
    <property type="entry name" value="PROKAR_LIPOPROTEIN"/>
    <property type="match status" value="1"/>
</dbReference>
<proteinExistence type="inferred from homology"/>
<dbReference type="Gene3D" id="2.40.30.170">
    <property type="match status" value="1"/>
</dbReference>
<dbReference type="InterPro" id="IPR058792">
    <property type="entry name" value="Beta-barrel_RND_2"/>
</dbReference>
<dbReference type="Gene3D" id="1.10.287.470">
    <property type="entry name" value="Helix hairpin bin"/>
    <property type="match status" value="1"/>
</dbReference>
<comment type="caution">
    <text evidence="7">The sequence shown here is derived from an EMBL/GenBank/DDBJ whole genome shotgun (WGS) entry which is preliminary data.</text>
</comment>
<dbReference type="RefSeq" id="WP_382316776.1">
    <property type="nucleotide sequence ID" value="NZ_JBHUFD010000018.1"/>
</dbReference>
<sequence>MHFLVRLPAPFRALRLSPTACLLVASGALLAACHAKPDEAKGGGGGKGDKKNNGPALVDVLVARPSSVSDSIEANGTVVANDFVELHPEVSGRITSLNVQEGQRVAKGTIIARVNDADLRAQLQKTNAVLRVAQLSVNRLEKLLKVQGVNQADYDLAVSQVQSGQADASYTQALIAKTVVRAPFTGVLGLRQVSTGAYVTPATIIATLQADNKLKVDFTLPETYGRLVQAGKVVTVNFGGNPPRRYAATVQALESQVNQTTRNLTVRALLPAGAQVSPGTFARVQVPTGAARQRVILPTNAIMPGDKSDQVVLVKHGKAQMQNVKTGDRQNDQIAIVSGLAAGDSVVTNGVLFTQPGKPVKVRGVK</sequence>
<keyword evidence="8" id="KW-1185">Reference proteome</keyword>
<feature type="domain" description="YknX-like C-terminal permuted SH3-like" evidence="6">
    <location>
        <begin position="297"/>
        <end position="362"/>
    </location>
</feature>
<keyword evidence="2" id="KW-0732">Signal</keyword>
<reference evidence="8" key="1">
    <citation type="journal article" date="2019" name="Int. J. Syst. Evol. Microbiol.">
        <title>The Global Catalogue of Microorganisms (GCM) 10K type strain sequencing project: providing services to taxonomists for standard genome sequencing and annotation.</title>
        <authorList>
            <consortium name="The Broad Institute Genomics Platform"/>
            <consortium name="The Broad Institute Genome Sequencing Center for Infectious Disease"/>
            <person name="Wu L."/>
            <person name="Ma J."/>
        </authorList>
    </citation>
    <scope>NUCLEOTIDE SEQUENCE [LARGE SCALE GENOMIC DNA]</scope>
    <source>
        <strain evidence="8">CGMCC 1.15795</strain>
    </source>
</reference>
<evidence type="ECO:0000259" key="3">
    <source>
        <dbReference type="Pfam" id="PF25876"/>
    </source>
</evidence>
<dbReference type="InterPro" id="IPR058625">
    <property type="entry name" value="MdtA-like_BSH"/>
</dbReference>
<evidence type="ECO:0000259" key="6">
    <source>
        <dbReference type="Pfam" id="PF25989"/>
    </source>
</evidence>
<dbReference type="Pfam" id="PF25989">
    <property type="entry name" value="YknX_C"/>
    <property type="match status" value="1"/>
</dbReference>
<feature type="domain" description="CusB-like beta-barrel" evidence="5">
    <location>
        <begin position="217"/>
        <end position="286"/>
    </location>
</feature>
<dbReference type="SUPFAM" id="SSF111369">
    <property type="entry name" value="HlyD-like secretion proteins"/>
    <property type="match status" value="1"/>
</dbReference>
<organism evidence="7 8">
    <name type="scientific">Hymenobacter bucti</name>
    <dbReference type="NCBI Taxonomy" id="1844114"/>
    <lineage>
        <taxon>Bacteria</taxon>
        <taxon>Pseudomonadati</taxon>
        <taxon>Bacteroidota</taxon>
        <taxon>Cytophagia</taxon>
        <taxon>Cytophagales</taxon>
        <taxon>Hymenobacteraceae</taxon>
        <taxon>Hymenobacter</taxon>
    </lineage>
</organism>
<dbReference type="Gene3D" id="2.40.50.100">
    <property type="match status" value="1"/>
</dbReference>
<feature type="signal peptide" evidence="2">
    <location>
        <begin position="1"/>
        <end position="31"/>
    </location>
</feature>
<evidence type="ECO:0000256" key="2">
    <source>
        <dbReference type="SAM" id="SignalP"/>
    </source>
</evidence>
<feature type="domain" description="Multidrug resistance protein MdtA-like barrel-sandwich hybrid" evidence="4">
    <location>
        <begin position="84"/>
        <end position="202"/>
    </location>
</feature>
<dbReference type="InterPro" id="IPR058637">
    <property type="entry name" value="YknX-like_C"/>
</dbReference>
<gene>
    <name evidence="7" type="ORF">ACFSDX_19965</name>
</gene>
<dbReference type="Pfam" id="PF25917">
    <property type="entry name" value="BSH_RND"/>
    <property type="match status" value="1"/>
</dbReference>
<feature type="chain" id="PRO_5047423162" evidence="2">
    <location>
        <begin position="32"/>
        <end position="366"/>
    </location>
</feature>
<dbReference type="InterPro" id="IPR058624">
    <property type="entry name" value="MdtA-like_HH"/>
</dbReference>
<accession>A0ABW4QYM3</accession>
<evidence type="ECO:0000313" key="8">
    <source>
        <dbReference type="Proteomes" id="UP001597197"/>
    </source>
</evidence>
<protein>
    <submittedName>
        <fullName evidence="7">Efflux RND transporter periplasmic adaptor subunit</fullName>
    </submittedName>
</protein>
<evidence type="ECO:0000259" key="4">
    <source>
        <dbReference type="Pfam" id="PF25917"/>
    </source>
</evidence>